<organism evidence="2 3">
    <name type="scientific">Aspergillus pseudoustus</name>
    <dbReference type="NCBI Taxonomy" id="1810923"/>
    <lineage>
        <taxon>Eukaryota</taxon>
        <taxon>Fungi</taxon>
        <taxon>Dikarya</taxon>
        <taxon>Ascomycota</taxon>
        <taxon>Pezizomycotina</taxon>
        <taxon>Eurotiomycetes</taxon>
        <taxon>Eurotiomycetidae</taxon>
        <taxon>Eurotiales</taxon>
        <taxon>Aspergillaceae</taxon>
        <taxon>Aspergillus</taxon>
        <taxon>Aspergillus subgen. Nidulantes</taxon>
    </lineage>
</organism>
<evidence type="ECO:0000313" key="2">
    <source>
        <dbReference type="EMBL" id="KAL2853862.1"/>
    </source>
</evidence>
<evidence type="ECO:0000256" key="1">
    <source>
        <dbReference type="SAM" id="MobiDB-lite"/>
    </source>
</evidence>
<feature type="compositionally biased region" description="Polar residues" evidence="1">
    <location>
        <begin position="276"/>
        <end position="294"/>
    </location>
</feature>
<keyword evidence="3" id="KW-1185">Reference proteome</keyword>
<feature type="region of interest" description="Disordered" evidence="1">
    <location>
        <begin position="1"/>
        <end position="466"/>
    </location>
</feature>
<gene>
    <name evidence="2" type="ORF">BJY01DRAFT_205937</name>
</gene>
<feature type="compositionally biased region" description="Basic and acidic residues" evidence="1">
    <location>
        <begin position="433"/>
        <end position="442"/>
    </location>
</feature>
<feature type="compositionally biased region" description="Polar residues" evidence="1">
    <location>
        <begin position="101"/>
        <end position="110"/>
    </location>
</feature>
<feature type="compositionally biased region" description="Basic and acidic residues" evidence="1">
    <location>
        <begin position="146"/>
        <end position="162"/>
    </location>
</feature>
<feature type="compositionally biased region" description="Polar residues" evidence="1">
    <location>
        <begin position="75"/>
        <end position="85"/>
    </location>
</feature>
<dbReference type="Proteomes" id="UP001610446">
    <property type="component" value="Unassembled WGS sequence"/>
</dbReference>
<accession>A0ABR4KPA9</accession>
<comment type="caution">
    <text evidence="2">The sequence shown here is derived from an EMBL/GenBank/DDBJ whole genome shotgun (WGS) entry which is preliminary data.</text>
</comment>
<protein>
    <submittedName>
        <fullName evidence="2">Uncharacterized protein</fullName>
    </submittedName>
</protein>
<proteinExistence type="predicted"/>
<feature type="compositionally biased region" description="Polar residues" evidence="1">
    <location>
        <begin position="403"/>
        <end position="418"/>
    </location>
</feature>
<name>A0ABR4KPA9_9EURO</name>
<feature type="compositionally biased region" description="Basic residues" evidence="1">
    <location>
        <begin position="316"/>
        <end position="326"/>
    </location>
</feature>
<sequence>MSGSNPFRPKKLEDLAKHSPSQTTPAPTISPDPIFLGPSSTAATSTSKPNLSSADDPSAGTTPPPPLDAPNLDDSVTSDNQSTSDPFDRDYDASDDEAERTQTSSETPTIASPGDLPLPQETVQLTPPSTSSFASHTTTTRSGEQAARKIDGKHIDENERLRNRTTSAGSFISDHLSTSSDATDSDSAVEEPQSQPPTKTARRPVSLGPGVDLRSLNNRLTNRDRIPPPPPKSHHGKRISPGPSIVLPPSQMTPGKAANRVSFHGSSSGSLESPRILQTDQDYFSTLSQTNQSAPLADVPRRSQSQNKRPPTPPLSRRHSQMRRSKSTLTKPTSSRLSIPLAEVEAAASTPSSPGSRPLTPLRSRDTHDDASYIDETQPVSSLRPENIAPTQSAPPKEIGLGIQSSFHTTSKRASLTNYLPPPPPPRRTRGSKHGDDSKDSRVTASLRSGQRAEGSENFVPHPSNAKDILADLTRLQKEVDDLRGHYQNQKS</sequence>
<reference evidence="2 3" key="1">
    <citation type="submission" date="2024-07" db="EMBL/GenBank/DDBJ databases">
        <title>Section-level genome sequencing and comparative genomics of Aspergillus sections Usti and Cavernicolus.</title>
        <authorList>
            <consortium name="Lawrence Berkeley National Laboratory"/>
            <person name="Nybo J.L."/>
            <person name="Vesth T.C."/>
            <person name="Theobald S."/>
            <person name="Frisvad J.C."/>
            <person name="Larsen T.O."/>
            <person name="Kjaerboelling I."/>
            <person name="Rothschild-Mancinelli K."/>
            <person name="Lyhne E.K."/>
            <person name="Kogle M.E."/>
            <person name="Barry K."/>
            <person name="Clum A."/>
            <person name="Na H."/>
            <person name="Ledsgaard L."/>
            <person name="Lin J."/>
            <person name="Lipzen A."/>
            <person name="Kuo A."/>
            <person name="Riley R."/>
            <person name="Mondo S."/>
            <person name="Labutti K."/>
            <person name="Haridas S."/>
            <person name="Pangalinan J."/>
            <person name="Salamov A.A."/>
            <person name="Simmons B.A."/>
            <person name="Magnuson J.K."/>
            <person name="Chen J."/>
            <person name="Drula E."/>
            <person name="Henrissat B."/>
            <person name="Wiebenga A."/>
            <person name="Lubbers R.J."/>
            <person name="Gomes A.C."/>
            <person name="Makela M.R."/>
            <person name="Stajich J."/>
            <person name="Grigoriev I.V."/>
            <person name="Mortensen U.H."/>
            <person name="De Vries R.P."/>
            <person name="Baker S.E."/>
            <person name="Andersen M.R."/>
        </authorList>
    </citation>
    <scope>NUCLEOTIDE SEQUENCE [LARGE SCALE GENOMIC DNA]</scope>
    <source>
        <strain evidence="2 3">CBS 123904</strain>
    </source>
</reference>
<evidence type="ECO:0000313" key="3">
    <source>
        <dbReference type="Proteomes" id="UP001610446"/>
    </source>
</evidence>
<dbReference type="EMBL" id="JBFXLU010000017">
    <property type="protein sequence ID" value="KAL2853862.1"/>
    <property type="molecule type" value="Genomic_DNA"/>
</dbReference>
<feature type="compositionally biased region" description="Low complexity" evidence="1">
    <location>
        <begin position="129"/>
        <end position="142"/>
    </location>
</feature>
<feature type="compositionally biased region" description="Polar residues" evidence="1">
    <location>
        <begin position="48"/>
        <end position="61"/>
    </location>
</feature>
<feature type="compositionally biased region" description="Polar residues" evidence="1">
    <location>
        <begin position="327"/>
        <end position="337"/>
    </location>
</feature>